<comment type="caution">
    <text evidence="2">The sequence shown here is derived from an EMBL/GenBank/DDBJ whole genome shotgun (WGS) entry which is preliminary data.</text>
</comment>
<dbReference type="EMBL" id="DAKRPA010000079">
    <property type="protein sequence ID" value="DAZ99652.1"/>
    <property type="molecule type" value="Genomic_DNA"/>
</dbReference>
<gene>
    <name evidence="2" type="ORF">N0F65_001889</name>
</gene>
<evidence type="ECO:0000259" key="1">
    <source>
        <dbReference type="PROSITE" id="PS50106"/>
    </source>
</evidence>
<evidence type="ECO:0000313" key="3">
    <source>
        <dbReference type="Proteomes" id="UP001146120"/>
    </source>
</evidence>
<dbReference type="InterPro" id="IPR036034">
    <property type="entry name" value="PDZ_sf"/>
</dbReference>
<dbReference type="Proteomes" id="UP001146120">
    <property type="component" value="Unassembled WGS sequence"/>
</dbReference>
<name>A0AAV2YX73_9STRA</name>
<dbReference type="AlphaFoldDB" id="A0AAV2YX73"/>
<proteinExistence type="predicted"/>
<organism evidence="2 3">
    <name type="scientific">Lagenidium giganteum</name>
    <dbReference type="NCBI Taxonomy" id="4803"/>
    <lineage>
        <taxon>Eukaryota</taxon>
        <taxon>Sar</taxon>
        <taxon>Stramenopiles</taxon>
        <taxon>Oomycota</taxon>
        <taxon>Peronosporomycetes</taxon>
        <taxon>Pythiales</taxon>
        <taxon>Pythiaceae</taxon>
    </lineage>
</organism>
<feature type="domain" description="PDZ" evidence="1">
    <location>
        <begin position="2"/>
        <end position="79"/>
    </location>
</feature>
<reference evidence="2" key="1">
    <citation type="submission" date="2022-11" db="EMBL/GenBank/DDBJ databases">
        <authorList>
            <person name="Morgan W.R."/>
            <person name="Tartar A."/>
        </authorList>
    </citation>
    <scope>NUCLEOTIDE SEQUENCE</scope>
    <source>
        <strain evidence="2">ARSEF 373</strain>
    </source>
</reference>
<reference evidence="2" key="2">
    <citation type="journal article" date="2023" name="Microbiol Resour">
        <title>Decontamination and Annotation of the Draft Genome Sequence of the Oomycete Lagenidium giganteum ARSEF 373.</title>
        <authorList>
            <person name="Morgan W.R."/>
            <person name="Tartar A."/>
        </authorList>
    </citation>
    <scope>NUCLEOTIDE SEQUENCE</scope>
    <source>
        <strain evidence="2">ARSEF 373</strain>
    </source>
</reference>
<protein>
    <recommendedName>
        <fullName evidence="1">PDZ domain-containing protein</fullName>
    </recommendedName>
</protein>
<evidence type="ECO:0000313" key="2">
    <source>
        <dbReference type="EMBL" id="DAZ99652.1"/>
    </source>
</evidence>
<dbReference type="Gene3D" id="2.30.42.10">
    <property type="match status" value="1"/>
</dbReference>
<accession>A0AAV2YX73</accession>
<dbReference type="InterPro" id="IPR001478">
    <property type="entry name" value="PDZ"/>
</dbReference>
<dbReference type="CDD" id="cd00136">
    <property type="entry name" value="PDZ_canonical"/>
    <property type="match status" value="1"/>
</dbReference>
<keyword evidence="3" id="KW-1185">Reference proteome</keyword>
<dbReference type="PROSITE" id="PS50106">
    <property type="entry name" value="PDZ"/>
    <property type="match status" value="1"/>
</dbReference>
<sequence>MVVLLIRASQVAFPPTGELGIGIKVEKDGLVVVNQIKTVKGYAELTGVALSPGDILVAVDRRPVVDQPFSEVMRLLQETKATRPTQLDFLHVDAYVSADDAVDQWLQYRHNKYPTEGEFDVYFAPYQLTGIRLVESYLMTNPLKLAHVDNAIYASLQQSDHALVDRLLNKVIVRIGTHSVLGAPVPEVTALLYDPATFPKDIWLASADDLKEDYHVLRLTEEAQLIWFCFVPEELMMEVPAVSYAACSRDSNEDLHSAVTG</sequence>
<dbReference type="SUPFAM" id="SSF50156">
    <property type="entry name" value="PDZ domain-like"/>
    <property type="match status" value="1"/>
</dbReference>